<evidence type="ECO:0000313" key="3">
    <source>
        <dbReference type="Proteomes" id="UP001161325"/>
    </source>
</evidence>
<sequence length="165" mass="18097">MEMRVEFHKGADGRLCGWVATPPHRRAFEGTTMAAGRDLPHDLTQFTIERALDVRDGFWGLLAHGAWFASVPGRRPTQPGRALARAHHAALVAVEGVVNGHYLAWQRGEPTPLRAELDAMLARWRALANGASLTLAWPVRPLPGPAPRRRPRRAGRRGHPHAGAA</sequence>
<dbReference type="EMBL" id="BRXS01000003">
    <property type="protein sequence ID" value="GLC25894.1"/>
    <property type="molecule type" value="Genomic_DNA"/>
</dbReference>
<protein>
    <submittedName>
        <fullName evidence="2">Uncharacterized protein</fullName>
    </submittedName>
</protein>
<reference evidence="2" key="1">
    <citation type="submission" date="2022-08" db="EMBL/GenBank/DDBJ databases">
        <title>Draft genome sequencing of Roseisolibacter agri AW1220.</title>
        <authorList>
            <person name="Tobiishi Y."/>
            <person name="Tonouchi A."/>
        </authorList>
    </citation>
    <scope>NUCLEOTIDE SEQUENCE</scope>
    <source>
        <strain evidence="2">AW1220</strain>
    </source>
</reference>
<name>A0AA37Q3H0_9BACT</name>
<gene>
    <name evidence="2" type="ORF">rosag_24070</name>
</gene>
<evidence type="ECO:0000313" key="2">
    <source>
        <dbReference type="EMBL" id="GLC25894.1"/>
    </source>
</evidence>
<dbReference type="RefSeq" id="WP_284350353.1">
    <property type="nucleotide sequence ID" value="NZ_BRXS01000003.1"/>
</dbReference>
<feature type="region of interest" description="Disordered" evidence="1">
    <location>
        <begin position="140"/>
        <end position="165"/>
    </location>
</feature>
<dbReference type="AlphaFoldDB" id="A0AA37Q3H0"/>
<dbReference type="Proteomes" id="UP001161325">
    <property type="component" value="Unassembled WGS sequence"/>
</dbReference>
<feature type="compositionally biased region" description="Basic residues" evidence="1">
    <location>
        <begin position="147"/>
        <end position="165"/>
    </location>
</feature>
<organism evidence="2 3">
    <name type="scientific">Roseisolibacter agri</name>
    <dbReference type="NCBI Taxonomy" id="2014610"/>
    <lineage>
        <taxon>Bacteria</taxon>
        <taxon>Pseudomonadati</taxon>
        <taxon>Gemmatimonadota</taxon>
        <taxon>Gemmatimonadia</taxon>
        <taxon>Gemmatimonadales</taxon>
        <taxon>Gemmatimonadaceae</taxon>
        <taxon>Roseisolibacter</taxon>
    </lineage>
</organism>
<evidence type="ECO:0000256" key="1">
    <source>
        <dbReference type="SAM" id="MobiDB-lite"/>
    </source>
</evidence>
<comment type="caution">
    <text evidence="2">The sequence shown here is derived from an EMBL/GenBank/DDBJ whole genome shotgun (WGS) entry which is preliminary data.</text>
</comment>
<keyword evidence="3" id="KW-1185">Reference proteome</keyword>
<proteinExistence type="predicted"/>
<accession>A0AA37Q3H0</accession>